<dbReference type="InterPro" id="IPR002110">
    <property type="entry name" value="Ankyrin_rpt"/>
</dbReference>
<evidence type="ECO:0000256" key="2">
    <source>
        <dbReference type="ARBA" id="ARBA00022692"/>
    </source>
</evidence>
<evidence type="ECO:0000256" key="5">
    <source>
        <dbReference type="ARBA" id="ARBA00023043"/>
    </source>
</evidence>
<reference evidence="11" key="1">
    <citation type="submission" date="2013-01" db="EMBL/GenBank/DDBJ databases">
        <title>Draft Genome Sequence of a Mulberry Tree, Morus notabilis C.K. Schneid.</title>
        <authorList>
            <person name="He N."/>
            <person name="Zhao S."/>
        </authorList>
    </citation>
    <scope>NUCLEOTIDE SEQUENCE</scope>
</reference>
<organism evidence="10 11">
    <name type="scientific">Morus notabilis</name>
    <dbReference type="NCBI Taxonomy" id="981085"/>
    <lineage>
        <taxon>Eukaryota</taxon>
        <taxon>Viridiplantae</taxon>
        <taxon>Streptophyta</taxon>
        <taxon>Embryophyta</taxon>
        <taxon>Tracheophyta</taxon>
        <taxon>Spermatophyta</taxon>
        <taxon>Magnoliopsida</taxon>
        <taxon>eudicotyledons</taxon>
        <taxon>Gunneridae</taxon>
        <taxon>Pentapetalae</taxon>
        <taxon>rosids</taxon>
        <taxon>fabids</taxon>
        <taxon>Rosales</taxon>
        <taxon>Moraceae</taxon>
        <taxon>Moreae</taxon>
        <taxon>Morus</taxon>
    </lineage>
</organism>
<dbReference type="EMBL" id="KE343319">
    <property type="protein sequence ID" value="EXB23448.1"/>
    <property type="molecule type" value="Genomic_DNA"/>
</dbReference>
<dbReference type="PANTHER" id="PTHR24186">
    <property type="entry name" value="PROTEIN PHOSPHATASE 1 REGULATORY SUBUNIT"/>
    <property type="match status" value="1"/>
</dbReference>
<feature type="transmembrane region" description="Helical" evidence="8">
    <location>
        <begin position="458"/>
        <end position="484"/>
    </location>
</feature>
<dbReference type="PROSITE" id="PS50088">
    <property type="entry name" value="ANK_REPEAT"/>
    <property type="match status" value="4"/>
</dbReference>
<name>W9QBU0_9ROSA</name>
<dbReference type="eggNOG" id="KOG0504">
    <property type="taxonomic scope" value="Eukaryota"/>
</dbReference>
<comment type="subcellular location">
    <subcellularLocation>
        <location evidence="1">Membrane</location>
        <topology evidence="1">Multi-pass membrane protein</topology>
    </subcellularLocation>
</comment>
<feature type="transmembrane region" description="Helical" evidence="8">
    <location>
        <begin position="432"/>
        <end position="452"/>
    </location>
</feature>
<keyword evidence="3" id="KW-0677">Repeat</keyword>
<feature type="repeat" description="ANK" evidence="7">
    <location>
        <begin position="9"/>
        <end position="35"/>
    </location>
</feature>
<evidence type="ECO:0000313" key="10">
    <source>
        <dbReference type="EMBL" id="EXB23448.1"/>
    </source>
</evidence>
<dbReference type="SUPFAM" id="SSF48403">
    <property type="entry name" value="Ankyrin repeat"/>
    <property type="match status" value="1"/>
</dbReference>
<evidence type="ECO:0000256" key="4">
    <source>
        <dbReference type="ARBA" id="ARBA00022989"/>
    </source>
</evidence>
<evidence type="ECO:0000256" key="8">
    <source>
        <dbReference type="SAM" id="Phobius"/>
    </source>
</evidence>
<dbReference type="PANTHER" id="PTHR24186:SF26">
    <property type="entry name" value="ANKYRIN REPEAT PLANT PROTEIN"/>
    <property type="match status" value="1"/>
</dbReference>
<evidence type="ECO:0000256" key="6">
    <source>
        <dbReference type="ARBA" id="ARBA00023136"/>
    </source>
</evidence>
<dbReference type="AlphaFoldDB" id="W9QBU0"/>
<dbReference type="SMART" id="SM00248">
    <property type="entry name" value="ANK"/>
    <property type="match status" value="8"/>
</dbReference>
<feature type="domain" description="PGG" evidence="9">
    <location>
        <begin position="335"/>
        <end position="451"/>
    </location>
</feature>
<protein>
    <submittedName>
        <fullName evidence="10">Ankyrin repeat-containing protein</fullName>
    </submittedName>
</protein>
<dbReference type="OrthoDB" id="194358at2759"/>
<keyword evidence="2 8" id="KW-0812">Transmembrane</keyword>
<gene>
    <name evidence="10" type="ORF">L484_005738</name>
</gene>
<keyword evidence="5 7" id="KW-0040">ANK repeat</keyword>
<evidence type="ECO:0000256" key="7">
    <source>
        <dbReference type="PROSITE-ProRule" id="PRU00023"/>
    </source>
</evidence>
<evidence type="ECO:0000259" key="9">
    <source>
        <dbReference type="Pfam" id="PF13962"/>
    </source>
</evidence>
<keyword evidence="6 8" id="KW-0472">Membrane</keyword>
<keyword evidence="11" id="KW-1185">Reference proteome</keyword>
<evidence type="ECO:0000256" key="3">
    <source>
        <dbReference type="ARBA" id="ARBA00022737"/>
    </source>
</evidence>
<proteinExistence type="predicted"/>
<keyword evidence="4 8" id="KW-1133">Transmembrane helix</keyword>
<feature type="repeat" description="ANK" evidence="7">
    <location>
        <begin position="152"/>
        <end position="184"/>
    </location>
</feature>
<feature type="transmembrane region" description="Helical" evidence="8">
    <location>
        <begin position="340"/>
        <end position="366"/>
    </location>
</feature>
<dbReference type="Proteomes" id="UP000030645">
    <property type="component" value="Unassembled WGS sequence"/>
</dbReference>
<dbReference type="PROSITE" id="PS50297">
    <property type="entry name" value="ANK_REP_REGION"/>
    <property type="match status" value="3"/>
</dbReference>
<dbReference type="STRING" id="981085.W9QBU0"/>
<feature type="repeat" description="ANK" evidence="7">
    <location>
        <begin position="220"/>
        <end position="242"/>
    </location>
</feature>
<dbReference type="Pfam" id="PF12796">
    <property type="entry name" value="Ank_2"/>
    <property type="match status" value="3"/>
</dbReference>
<dbReference type="GO" id="GO:0005886">
    <property type="term" value="C:plasma membrane"/>
    <property type="evidence" value="ECO:0007669"/>
    <property type="project" value="TreeGrafter"/>
</dbReference>
<feature type="repeat" description="ANK" evidence="7">
    <location>
        <begin position="118"/>
        <end position="141"/>
    </location>
</feature>
<dbReference type="InterPro" id="IPR026961">
    <property type="entry name" value="PGG_dom"/>
</dbReference>
<dbReference type="Pfam" id="PF13962">
    <property type="entry name" value="PGG"/>
    <property type="match status" value="1"/>
</dbReference>
<feature type="transmembrane region" description="Helical" evidence="8">
    <location>
        <begin position="390"/>
        <end position="411"/>
    </location>
</feature>
<accession>W9QBU0</accession>
<dbReference type="KEGG" id="mnt:21389193"/>
<sequence>MTRRSSGERGDNPLHLAARSGALELVKEIISKTSEDGELKEVLSKQNHSGETPLYVASECGYVELVEEMMKHYDIDSAGTRARNGFDAFHIASKQGNLGVLKVLMEAIPELARTVDPSNSTALHTATSQGHVEVVNFLLENVRSLATIARSNCKTALHSAARNGHLMVVKALLFKEPGIAAKTNKKRQTALHMAAKGRNVEIVAELVKSSPSLVNMVDAKGNTALHIATRKGRAQIVEKLLNYKEIDTTTINKQGETALDTAERNGQSAIAAILVGRGIQTAKLIKPPSSRSQSHELKQTVSVIKHEVHNQLHHTCQTRKRVQQMVKRLNKMHLEGLNNAINSTTVVAVLISTVAFSAMFSVPGLYADDLNKLPRNVSTGEALIGPRIEFVIFFTFDSFALFLSLAVVVVQTSIVVIQREAKKRLMACINKLMWLACVMVSVSFLALSYIVVGDHHKRLAIGVTFVGTFVMATTLGIMCYWVIVNRIEASKIRRIRNRRSALSSSGSMFSMMSDSDILNNEYKTVYAI</sequence>
<evidence type="ECO:0000313" key="11">
    <source>
        <dbReference type="Proteomes" id="UP000030645"/>
    </source>
</evidence>
<dbReference type="InterPro" id="IPR036770">
    <property type="entry name" value="Ankyrin_rpt-contain_sf"/>
</dbReference>
<dbReference type="Gene3D" id="1.25.40.20">
    <property type="entry name" value="Ankyrin repeat-containing domain"/>
    <property type="match status" value="3"/>
</dbReference>
<evidence type="ECO:0000256" key="1">
    <source>
        <dbReference type="ARBA" id="ARBA00004141"/>
    </source>
</evidence>